<dbReference type="EMBL" id="JABXXO010000014">
    <property type="protein sequence ID" value="KAF7761191.1"/>
    <property type="molecule type" value="Genomic_DNA"/>
</dbReference>
<sequence length="70" mass="7949">MLVKFSPKYHFASNRFLSLRVQRLLPFISFGSLHGFMNLHHNVLSVDVCVQMALGEVDPPISSFASEQKE</sequence>
<evidence type="ECO:0000313" key="2">
    <source>
        <dbReference type="Proteomes" id="UP000629468"/>
    </source>
</evidence>
<reference evidence="1 2" key="1">
    <citation type="journal article" name="Sci. Rep.">
        <title>Telomere-to-telomere assembled and centromere annotated genomes of the two main subspecies of the button mushroom Agaricus bisporus reveal especially polymorphic chromosome ends.</title>
        <authorList>
            <person name="Sonnenberg A.S.M."/>
            <person name="Sedaghat-Telgerd N."/>
            <person name="Lavrijssen B."/>
            <person name="Ohm R.A."/>
            <person name="Hendrickx P.M."/>
            <person name="Scholtmeijer K."/>
            <person name="Baars J.J.P."/>
            <person name="van Peer A."/>
        </authorList>
    </citation>
    <scope>NUCLEOTIDE SEQUENCE [LARGE SCALE GENOMIC DNA]</scope>
    <source>
        <strain evidence="1 2">H119_p4</strain>
    </source>
</reference>
<dbReference type="AlphaFoldDB" id="A0A8H7C2J1"/>
<accession>A0A8H7C2J1</accession>
<gene>
    <name evidence="1" type="ORF">Agabi119p4_10600</name>
</gene>
<organism evidence="1 2">
    <name type="scientific">Agaricus bisporus var. burnettii</name>
    <dbReference type="NCBI Taxonomy" id="192524"/>
    <lineage>
        <taxon>Eukaryota</taxon>
        <taxon>Fungi</taxon>
        <taxon>Dikarya</taxon>
        <taxon>Basidiomycota</taxon>
        <taxon>Agaricomycotina</taxon>
        <taxon>Agaricomycetes</taxon>
        <taxon>Agaricomycetidae</taxon>
        <taxon>Agaricales</taxon>
        <taxon>Agaricineae</taxon>
        <taxon>Agaricaceae</taxon>
        <taxon>Agaricus</taxon>
    </lineage>
</organism>
<proteinExistence type="predicted"/>
<protein>
    <submittedName>
        <fullName evidence="1">Uncharacterized protein</fullName>
    </submittedName>
</protein>
<evidence type="ECO:0000313" key="1">
    <source>
        <dbReference type="EMBL" id="KAF7761191.1"/>
    </source>
</evidence>
<dbReference type="Proteomes" id="UP000629468">
    <property type="component" value="Unassembled WGS sequence"/>
</dbReference>
<name>A0A8H7C2J1_AGABI</name>
<comment type="caution">
    <text evidence="1">The sequence shown here is derived from an EMBL/GenBank/DDBJ whole genome shotgun (WGS) entry which is preliminary data.</text>
</comment>